<gene>
    <name evidence="5" type="ORF">LSP00402_LOCUS16388</name>
</gene>
<dbReference type="PANTHER" id="PTHR11603:SF132">
    <property type="entry name" value="C2H2-TYPE DOMAIN-CONTAINING PROTEIN"/>
    <property type="match status" value="1"/>
</dbReference>
<dbReference type="InterPro" id="IPR052041">
    <property type="entry name" value="Nucleic_acid_metab_PIN/TRAM"/>
</dbReference>
<dbReference type="Gene3D" id="1.10.8.80">
    <property type="entry name" value="Magnesium chelatase subunit I, C-Terminal domain"/>
    <property type="match status" value="1"/>
</dbReference>
<accession>A0A7S2XGN8</accession>
<evidence type="ECO:0000256" key="3">
    <source>
        <dbReference type="SAM" id="MobiDB-lite"/>
    </source>
</evidence>
<dbReference type="GO" id="GO:0016851">
    <property type="term" value="F:magnesium chelatase activity"/>
    <property type="evidence" value="ECO:0007669"/>
    <property type="project" value="UniProtKB-EC"/>
</dbReference>
<organism evidence="5">
    <name type="scientific">Lotharella oceanica</name>
    <dbReference type="NCBI Taxonomy" id="641309"/>
    <lineage>
        <taxon>Eukaryota</taxon>
        <taxon>Sar</taxon>
        <taxon>Rhizaria</taxon>
        <taxon>Cercozoa</taxon>
        <taxon>Chlorarachniophyceae</taxon>
        <taxon>Lotharella</taxon>
    </lineage>
</organism>
<reference evidence="5" key="1">
    <citation type="submission" date="2021-01" db="EMBL/GenBank/DDBJ databases">
        <authorList>
            <person name="Corre E."/>
            <person name="Pelletier E."/>
            <person name="Niang G."/>
            <person name="Scheremetjew M."/>
            <person name="Finn R."/>
            <person name="Kale V."/>
            <person name="Holt S."/>
            <person name="Cochrane G."/>
            <person name="Meng A."/>
            <person name="Brown T."/>
            <person name="Cohen L."/>
        </authorList>
    </citation>
    <scope>NUCLEOTIDE SEQUENCE</scope>
    <source>
        <strain evidence="5">CCMP622</strain>
    </source>
</reference>
<feature type="domain" description="ChlI/MoxR AAA lid" evidence="4">
    <location>
        <begin position="321"/>
        <end position="377"/>
    </location>
</feature>
<dbReference type="PANTHER" id="PTHR11603">
    <property type="entry name" value="AAA FAMILY ATPASE"/>
    <property type="match status" value="1"/>
</dbReference>
<dbReference type="EMBL" id="HBHP01026402">
    <property type="protein sequence ID" value="CAD9772398.1"/>
    <property type="molecule type" value="Transcribed_RNA"/>
</dbReference>
<dbReference type="EC" id="6.6.1.1" evidence="1"/>
<name>A0A7S2XGN8_9EUKA</name>
<proteinExistence type="predicted"/>
<dbReference type="Pfam" id="PF17863">
    <property type="entry name" value="AAA_lid_2"/>
    <property type="match status" value="1"/>
</dbReference>
<dbReference type="Gene3D" id="3.40.50.300">
    <property type="entry name" value="P-loop containing nucleotide triphosphate hydrolases"/>
    <property type="match status" value="1"/>
</dbReference>
<feature type="region of interest" description="Disordered" evidence="3">
    <location>
        <begin position="96"/>
        <end position="126"/>
    </location>
</feature>
<sequence>MDKRIPSLKNYSECQDLLHTLFTMFTHSSGHFLIDITEMKNEHSQANCEALGLVVDKLFGMAFCTIECTCNTTPQDIINTASIQLEDDDSKTHVSAKSLRETHGGSLTARTAGRSRMTSREHRNARVVPRQADPNQAYVRHTIGDPKHQQQKAAFLPRTTYLNREIKSLVDYQQQQTQLQRNTISQISSGSGERQGGFSTVWMITNLHLAPRHTQLYVLQAMARRIIHVDNRAHQLPEFFRVIATRQTDSGGLLPRLADHFLLETEGYKIFDQVSKFLVNHQQSKRHRIVDMQHIVDLRAYDKSVPIDLELQGFVRDIVTALRHDSRVRMGPSPTANRNVMDVLKIRALLSAQDFVKPHDIPGAATDVLSHRLVLRPGVSNVREIVMRMAAKTQVPPK</sequence>
<dbReference type="InterPro" id="IPR027417">
    <property type="entry name" value="P-loop_NTPase"/>
</dbReference>
<evidence type="ECO:0000256" key="1">
    <source>
        <dbReference type="ARBA" id="ARBA00012825"/>
    </source>
</evidence>
<dbReference type="AlphaFoldDB" id="A0A7S2XGN8"/>
<comment type="pathway">
    <text evidence="2">Porphyrin-containing compound metabolism.</text>
</comment>
<protein>
    <recommendedName>
        <fullName evidence="1">magnesium chelatase</fullName>
        <ecNumber evidence="1">6.6.1.1</ecNumber>
    </recommendedName>
</protein>
<evidence type="ECO:0000259" key="4">
    <source>
        <dbReference type="Pfam" id="PF17863"/>
    </source>
</evidence>
<dbReference type="InterPro" id="IPR041628">
    <property type="entry name" value="ChlI/MoxR_AAA_lid"/>
</dbReference>
<evidence type="ECO:0000313" key="5">
    <source>
        <dbReference type="EMBL" id="CAD9772398.1"/>
    </source>
</evidence>
<evidence type="ECO:0000256" key="2">
    <source>
        <dbReference type="ARBA" id="ARBA00023444"/>
    </source>
</evidence>